<organism evidence="2 3">
    <name type="scientific">Lapidilactobacillus achengensis</name>
    <dbReference type="NCBI Taxonomy" id="2486000"/>
    <lineage>
        <taxon>Bacteria</taxon>
        <taxon>Bacillati</taxon>
        <taxon>Bacillota</taxon>
        <taxon>Bacilli</taxon>
        <taxon>Lactobacillales</taxon>
        <taxon>Lactobacillaceae</taxon>
        <taxon>Lapidilactobacillus</taxon>
    </lineage>
</organism>
<gene>
    <name evidence="2" type="ORF">ACFQHW_03300</name>
</gene>
<proteinExistence type="predicted"/>
<evidence type="ECO:0000256" key="1">
    <source>
        <dbReference type="SAM" id="MobiDB-lite"/>
    </source>
</evidence>
<dbReference type="EMBL" id="JBHSSM010000010">
    <property type="protein sequence ID" value="MFC6314591.1"/>
    <property type="molecule type" value="Genomic_DNA"/>
</dbReference>
<evidence type="ECO:0000313" key="2">
    <source>
        <dbReference type="EMBL" id="MFC6314591.1"/>
    </source>
</evidence>
<feature type="compositionally biased region" description="Low complexity" evidence="1">
    <location>
        <begin position="94"/>
        <end position="121"/>
    </location>
</feature>
<sequence>MKTRNITLKRSHLVTGVVVTAAVVLSSLSLGTNLTIAISEDTYEPTISAQAQVAYQAKQQEHLELSKAASQKQAAKFAAAKAAKAANEATSNQTAKGATTSNAATTTVSATNPTTTNTTAGNQATAATTAYSASTSSASSQQATVTSGLNLFGRHFAIGGSFTATASNKVVPTDSVYRWSYLPSVILVDAGNVAAHNAVVQLGVGSHVVIDGQQLTVTGVSGEAWSTLNNNIYDTVARLKQHRAVIQTCMSSGSDPFIRHIFLD</sequence>
<name>A0ABW1ULL4_9LACO</name>
<feature type="region of interest" description="Disordered" evidence="1">
    <location>
        <begin position="88"/>
        <end position="121"/>
    </location>
</feature>
<reference evidence="3" key="1">
    <citation type="journal article" date="2019" name="Int. J. Syst. Evol. Microbiol.">
        <title>The Global Catalogue of Microorganisms (GCM) 10K type strain sequencing project: providing services to taxonomists for standard genome sequencing and annotation.</title>
        <authorList>
            <consortium name="The Broad Institute Genomics Platform"/>
            <consortium name="The Broad Institute Genome Sequencing Center for Infectious Disease"/>
            <person name="Wu L."/>
            <person name="Ma J."/>
        </authorList>
    </citation>
    <scope>NUCLEOTIDE SEQUENCE [LARGE SCALE GENOMIC DNA]</scope>
    <source>
        <strain evidence="3">CCM 8897</strain>
    </source>
</reference>
<dbReference type="Proteomes" id="UP001596310">
    <property type="component" value="Unassembled WGS sequence"/>
</dbReference>
<accession>A0ABW1ULL4</accession>
<evidence type="ECO:0000313" key="3">
    <source>
        <dbReference type="Proteomes" id="UP001596310"/>
    </source>
</evidence>
<evidence type="ECO:0008006" key="4">
    <source>
        <dbReference type="Google" id="ProtNLM"/>
    </source>
</evidence>
<dbReference type="RefSeq" id="WP_125600287.1">
    <property type="nucleotide sequence ID" value="NZ_JBHSSM010000010.1"/>
</dbReference>
<keyword evidence="3" id="KW-1185">Reference proteome</keyword>
<protein>
    <recommendedName>
        <fullName evidence="4">Cell surface protein</fullName>
    </recommendedName>
</protein>
<comment type="caution">
    <text evidence="2">The sequence shown here is derived from an EMBL/GenBank/DDBJ whole genome shotgun (WGS) entry which is preliminary data.</text>
</comment>